<accession>A0ABR4JYL9</accession>
<name>A0ABR4JYL9_9EURO</name>
<evidence type="ECO:0000256" key="1">
    <source>
        <dbReference type="SAM" id="MobiDB-lite"/>
    </source>
</evidence>
<protein>
    <submittedName>
        <fullName evidence="2">Uncharacterized protein</fullName>
    </submittedName>
</protein>
<feature type="region of interest" description="Disordered" evidence="1">
    <location>
        <begin position="127"/>
        <end position="152"/>
    </location>
</feature>
<dbReference type="Proteomes" id="UP001610444">
    <property type="component" value="Unassembled WGS sequence"/>
</dbReference>
<dbReference type="EMBL" id="JBFXLR010000043">
    <property type="protein sequence ID" value="KAL2844018.1"/>
    <property type="molecule type" value="Genomic_DNA"/>
</dbReference>
<comment type="caution">
    <text evidence="2">The sequence shown here is derived from an EMBL/GenBank/DDBJ whole genome shotgun (WGS) entry which is preliminary data.</text>
</comment>
<dbReference type="GeneID" id="98151854"/>
<sequence>MFSMFRSPGDEDFATGGQLEVRVSERTSSAAVRDLFDIRFVNVPKDLKLFLQGALVPSDAEKRLFGGLTLLPVLVGVVEPVIVGVMEASPVPKALYLLEQGAVALFRYYDFCDGSINTKIGASVLVPGPRGGDPEGGNPGVHEQDLGVRQTG</sequence>
<evidence type="ECO:0000313" key="3">
    <source>
        <dbReference type="Proteomes" id="UP001610444"/>
    </source>
</evidence>
<gene>
    <name evidence="2" type="ORF">BJX68DRAFT_152570</name>
</gene>
<evidence type="ECO:0000313" key="2">
    <source>
        <dbReference type="EMBL" id="KAL2844018.1"/>
    </source>
</evidence>
<keyword evidence="3" id="KW-1185">Reference proteome</keyword>
<reference evidence="2 3" key="1">
    <citation type="submission" date="2024-07" db="EMBL/GenBank/DDBJ databases">
        <title>Section-level genome sequencing and comparative genomics of Aspergillus sections Usti and Cavernicolus.</title>
        <authorList>
            <consortium name="Lawrence Berkeley National Laboratory"/>
            <person name="Nybo J.L."/>
            <person name="Vesth T.C."/>
            <person name="Theobald S."/>
            <person name="Frisvad J.C."/>
            <person name="Larsen T.O."/>
            <person name="Kjaerboelling I."/>
            <person name="Rothschild-Mancinelli K."/>
            <person name="Lyhne E.K."/>
            <person name="Kogle M.E."/>
            <person name="Barry K."/>
            <person name="Clum A."/>
            <person name="Na H."/>
            <person name="Ledsgaard L."/>
            <person name="Lin J."/>
            <person name="Lipzen A."/>
            <person name="Kuo A."/>
            <person name="Riley R."/>
            <person name="Mondo S."/>
            <person name="LaButti K."/>
            <person name="Haridas S."/>
            <person name="Pangalinan J."/>
            <person name="Salamov A.A."/>
            <person name="Simmons B.A."/>
            <person name="Magnuson J.K."/>
            <person name="Chen J."/>
            <person name="Drula E."/>
            <person name="Henrissat B."/>
            <person name="Wiebenga A."/>
            <person name="Lubbers R.J."/>
            <person name="Gomes A.C."/>
            <person name="Macurrencykelacurrency M.R."/>
            <person name="Stajich J."/>
            <person name="Grigoriev I.V."/>
            <person name="Mortensen U.H."/>
            <person name="De vries R.P."/>
            <person name="Baker S.E."/>
            <person name="Andersen M.R."/>
        </authorList>
    </citation>
    <scope>NUCLEOTIDE SEQUENCE [LARGE SCALE GENOMIC DNA]</scope>
    <source>
        <strain evidence="2 3">CBS 756.74</strain>
    </source>
</reference>
<dbReference type="RefSeq" id="XP_070895924.1">
    <property type="nucleotide sequence ID" value="XM_071036690.1"/>
</dbReference>
<proteinExistence type="predicted"/>
<organism evidence="2 3">
    <name type="scientific">Aspergillus pseudodeflectus</name>
    <dbReference type="NCBI Taxonomy" id="176178"/>
    <lineage>
        <taxon>Eukaryota</taxon>
        <taxon>Fungi</taxon>
        <taxon>Dikarya</taxon>
        <taxon>Ascomycota</taxon>
        <taxon>Pezizomycotina</taxon>
        <taxon>Eurotiomycetes</taxon>
        <taxon>Eurotiomycetidae</taxon>
        <taxon>Eurotiales</taxon>
        <taxon>Aspergillaceae</taxon>
        <taxon>Aspergillus</taxon>
        <taxon>Aspergillus subgen. Nidulantes</taxon>
    </lineage>
</organism>
<feature type="compositionally biased region" description="Gly residues" evidence="1">
    <location>
        <begin position="129"/>
        <end position="139"/>
    </location>
</feature>